<feature type="compositionally biased region" description="Polar residues" evidence="1">
    <location>
        <begin position="184"/>
        <end position="207"/>
    </location>
</feature>
<feature type="compositionally biased region" description="Polar residues" evidence="1">
    <location>
        <begin position="250"/>
        <end position="268"/>
    </location>
</feature>
<dbReference type="Proteomes" id="UP000811609">
    <property type="component" value="Chromosome 9"/>
</dbReference>
<reference evidence="2" key="1">
    <citation type="submission" date="2020-12" db="EMBL/GenBank/DDBJ databases">
        <title>WGS assembly of Carya illinoinensis cv. Pawnee.</title>
        <authorList>
            <person name="Platts A."/>
            <person name="Shu S."/>
            <person name="Wright S."/>
            <person name="Barry K."/>
            <person name="Edger P."/>
            <person name="Pires J.C."/>
            <person name="Schmutz J."/>
        </authorList>
    </citation>
    <scope>NUCLEOTIDE SEQUENCE</scope>
    <source>
        <tissue evidence="2">Leaf</tissue>
    </source>
</reference>
<evidence type="ECO:0000256" key="1">
    <source>
        <dbReference type="SAM" id="MobiDB-lite"/>
    </source>
</evidence>
<feature type="region of interest" description="Disordered" evidence="1">
    <location>
        <begin position="42"/>
        <end position="207"/>
    </location>
</feature>
<feature type="region of interest" description="Disordered" evidence="1">
    <location>
        <begin position="1"/>
        <end position="22"/>
    </location>
</feature>
<feature type="compositionally biased region" description="Polar residues" evidence="1">
    <location>
        <begin position="159"/>
        <end position="168"/>
    </location>
</feature>
<comment type="caution">
    <text evidence="2">The sequence shown here is derived from an EMBL/GenBank/DDBJ whole genome shotgun (WGS) entry which is preliminary data.</text>
</comment>
<accession>A0A8T1P8W8</accession>
<name>A0A8T1P8W8_CARIL</name>
<feature type="compositionally biased region" description="Low complexity" evidence="1">
    <location>
        <begin position="43"/>
        <end position="54"/>
    </location>
</feature>
<organism evidence="2 3">
    <name type="scientific">Carya illinoinensis</name>
    <name type="common">Pecan</name>
    <dbReference type="NCBI Taxonomy" id="32201"/>
    <lineage>
        <taxon>Eukaryota</taxon>
        <taxon>Viridiplantae</taxon>
        <taxon>Streptophyta</taxon>
        <taxon>Embryophyta</taxon>
        <taxon>Tracheophyta</taxon>
        <taxon>Spermatophyta</taxon>
        <taxon>Magnoliopsida</taxon>
        <taxon>eudicotyledons</taxon>
        <taxon>Gunneridae</taxon>
        <taxon>Pentapetalae</taxon>
        <taxon>rosids</taxon>
        <taxon>fabids</taxon>
        <taxon>Fagales</taxon>
        <taxon>Juglandaceae</taxon>
        <taxon>Carya</taxon>
    </lineage>
</organism>
<feature type="compositionally biased region" description="Polar residues" evidence="1">
    <location>
        <begin position="102"/>
        <end position="115"/>
    </location>
</feature>
<feature type="compositionally biased region" description="Polar residues" evidence="1">
    <location>
        <begin position="8"/>
        <end position="20"/>
    </location>
</feature>
<dbReference type="EMBL" id="CM031817">
    <property type="protein sequence ID" value="KAG6640469.1"/>
    <property type="molecule type" value="Genomic_DNA"/>
</dbReference>
<protein>
    <submittedName>
        <fullName evidence="2">Uncharacterized protein</fullName>
    </submittedName>
</protein>
<gene>
    <name evidence="2" type="ORF">CIPAW_09G005900</name>
</gene>
<keyword evidence="3" id="KW-1185">Reference proteome</keyword>
<sequence length="297" mass="31217">MRLGRETSVITSSALPNASENPCDLLPKMGRHIFARAEKDFFFKPPSSSGPKGPLVCIGPNGPLKPQRTFSPLSPTEAFSLRGLEASKDYQPNGPLPPHSQAGPSTRIGPTTRQPEPSYIFAHQPGSLEASKDHQPNGPLPSHSQTGPSPRIGPATWQPEPSYTSAHQPGSPKPRPGYSKTRPDNSPSSATNQAQPAASPTTSPIAQTTLMAPLELSGNNNKKILGTTASLRFSIETPGEGINATVVSQASEGARPSQTGPSGPSVSLGSHLHALDEAYPLPVVCAYHSNGKQRGRP</sequence>
<dbReference type="AlphaFoldDB" id="A0A8T1P8W8"/>
<proteinExistence type="predicted"/>
<feature type="region of interest" description="Disordered" evidence="1">
    <location>
        <begin position="250"/>
        <end position="269"/>
    </location>
</feature>
<evidence type="ECO:0000313" key="2">
    <source>
        <dbReference type="EMBL" id="KAG6640469.1"/>
    </source>
</evidence>
<evidence type="ECO:0000313" key="3">
    <source>
        <dbReference type="Proteomes" id="UP000811609"/>
    </source>
</evidence>